<dbReference type="InterPro" id="IPR002575">
    <property type="entry name" value="Aminoglycoside_PTrfase"/>
</dbReference>
<evidence type="ECO:0000313" key="3">
    <source>
        <dbReference type="Proteomes" id="UP001597347"/>
    </source>
</evidence>
<gene>
    <name evidence="2" type="ORF">ACFSBI_01540</name>
</gene>
<evidence type="ECO:0000313" key="2">
    <source>
        <dbReference type="EMBL" id="MFD1720219.1"/>
    </source>
</evidence>
<feature type="domain" description="Aminoglycoside phosphotransferase" evidence="1">
    <location>
        <begin position="125"/>
        <end position="183"/>
    </location>
</feature>
<sequence>MSGTFDDAGLELLSDSLRVVGRIGSTVVRRTGWWSPAVHDLLAHLERTGFAESVRFLGLDADGNEVLTWIEGVSGERAWAQVVPEAGLAEYARLIRRYHDAVQDYMPPADREWMTEAHGLRVGEIITHGDVGPWNTVWRDGRAVGLLDWDQAGPRPALHDIGYALEYAAPFRDDAFCLDHLAHPAPPDRGRRMRLFAAAYGLDSVDGLVDAVIAQQETTLANTLRLAARGLHPHAEWVAGGFAAAQQARIDWSRANRHLFA</sequence>
<organism evidence="2 3">
    <name type="scientific">Amnibacterium endophyticum</name>
    <dbReference type="NCBI Taxonomy" id="2109337"/>
    <lineage>
        <taxon>Bacteria</taxon>
        <taxon>Bacillati</taxon>
        <taxon>Actinomycetota</taxon>
        <taxon>Actinomycetes</taxon>
        <taxon>Micrococcales</taxon>
        <taxon>Microbacteriaceae</taxon>
        <taxon>Amnibacterium</taxon>
    </lineage>
</organism>
<keyword evidence="3" id="KW-1185">Reference proteome</keyword>
<accession>A0ABW4LBD6</accession>
<evidence type="ECO:0000259" key="1">
    <source>
        <dbReference type="Pfam" id="PF01636"/>
    </source>
</evidence>
<dbReference type="EMBL" id="JBHUEA010000002">
    <property type="protein sequence ID" value="MFD1720219.1"/>
    <property type="molecule type" value="Genomic_DNA"/>
</dbReference>
<dbReference type="RefSeq" id="WP_377931425.1">
    <property type="nucleotide sequence ID" value="NZ_JBHUEA010000002.1"/>
</dbReference>
<reference evidence="3" key="1">
    <citation type="journal article" date="2019" name="Int. J. Syst. Evol. Microbiol.">
        <title>The Global Catalogue of Microorganisms (GCM) 10K type strain sequencing project: providing services to taxonomists for standard genome sequencing and annotation.</title>
        <authorList>
            <consortium name="The Broad Institute Genomics Platform"/>
            <consortium name="The Broad Institute Genome Sequencing Center for Infectious Disease"/>
            <person name="Wu L."/>
            <person name="Ma J."/>
        </authorList>
    </citation>
    <scope>NUCLEOTIDE SEQUENCE [LARGE SCALE GENOMIC DNA]</scope>
    <source>
        <strain evidence="3">CGMCC 1.12471</strain>
    </source>
</reference>
<dbReference type="InterPro" id="IPR011009">
    <property type="entry name" value="Kinase-like_dom_sf"/>
</dbReference>
<protein>
    <submittedName>
        <fullName evidence="2">Phosphotransferase</fullName>
    </submittedName>
</protein>
<dbReference type="Pfam" id="PF01636">
    <property type="entry name" value="APH"/>
    <property type="match status" value="1"/>
</dbReference>
<proteinExistence type="predicted"/>
<dbReference type="Proteomes" id="UP001597347">
    <property type="component" value="Unassembled WGS sequence"/>
</dbReference>
<comment type="caution">
    <text evidence="2">The sequence shown here is derived from an EMBL/GenBank/DDBJ whole genome shotgun (WGS) entry which is preliminary data.</text>
</comment>
<dbReference type="SUPFAM" id="SSF56112">
    <property type="entry name" value="Protein kinase-like (PK-like)"/>
    <property type="match status" value="1"/>
</dbReference>
<dbReference type="Gene3D" id="3.90.1200.10">
    <property type="match status" value="1"/>
</dbReference>
<name>A0ABW4LBD6_9MICO</name>